<name>A0ACD3A9P1_9AGAR</name>
<dbReference type="EMBL" id="ML208595">
    <property type="protein sequence ID" value="TFK62246.1"/>
    <property type="molecule type" value="Genomic_DNA"/>
</dbReference>
<gene>
    <name evidence="1" type="ORF">BDN72DRAFT_398194</name>
</gene>
<keyword evidence="2" id="KW-1185">Reference proteome</keyword>
<evidence type="ECO:0000313" key="2">
    <source>
        <dbReference type="Proteomes" id="UP000308600"/>
    </source>
</evidence>
<reference evidence="1 2" key="1">
    <citation type="journal article" date="2019" name="Nat. Ecol. Evol.">
        <title>Megaphylogeny resolves global patterns of mushroom evolution.</title>
        <authorList>
            <person name="Varga T."/>
            <person name="Krizsan K."/>
            <person name="Foldi C."/>
            <person name="Dima B."/>
            <person name="Sanchez-Garcia M."/>
            <person name="Sanchez-Ramirez S."/>
            <person name="Szollosi G.J."/>
            <person name="Szarkandi J.G."/>
            <person name="Papp V."/>
            <person name="Albert L."/>
            <person name="Andreopoulos W."/>
            <person name="Angelini C."/>
            <person name="Antonin V."/>
            <person name="Barry K.W."/>
            <person name="Bougher N.L."/>
            <person name="Buchanan P."/>
            <person name="Buyck B."/>
            <person name="Bense V."/>
            <person name="Catcheside P."/>
            <person name="Chovatia M."/>
            <person name="Cooper J."/>
            <person name="Damon W."/>
            <person name="Desjardin D."/>
            <person name="Finy P."/>
            <person name="Geml J."/>
            <person name="Haridas S."/>
            <person name="Hughes K."/>
            <person name="Justo A."/>
            <person name="Karasinski D."/>
            <person name="Kautmanova I."/>
            <person name="Kiss B."/>
            <person name="Kocsube S."/>
            <person name="Kotiranta H."/>
            <person name="LaButti K.M."/>
            <person name="Lechner B.E."/>
            <person name="Liimatainen K."/>
            <person name="Lipzen A."/>
            <person name="Lukacs Z."/>
            <person name="Mihaltcheva S."/>
            <person name="Morgado L.N."/>
            <person name="Niskanen T."/>
            <person name="Noordeloos M.E."/>
            <person name="Ohm R.A."/>
            <person name="Ortiz-Santana B."/>
            <person name="Ovrebo C."/>
            <person name="Racz N."/>
            <person name="Riley R."/>
            <person name="Savchenko A."/>
            <person name="Shiryaev A."/>
            <person name="Soop K."/>
            <person name="Spirin V."/>
            <person name="Szebenyi C."/>
            <person name="Tomsovsky M."/>
            <person name="Tulloss R.E."/>
            <person name="Uehling J."/>
            <person name="Grigoriev I.V."/>
            <person name="Vagvolgyi C."/>
            <person name="Papp T."/>
            <person name="Martin F.M."/>
            <person name="Miettinen O."/>
            <person name="Hibbett D.S."/>
            <person name="Nagy L.G."/>
        </authorList>
    </citation>
    <scope>NUCLEOTIDE SEQUENCE [LARGE SCALE GENOMIC DNA]</scope>
    <source>
        <strain evidence="1 2">NL-1719</strain>
    </source>
</reference>
<organism evidence="1 2">
    <name type="scientific">Pluteus cervinus</name>
    <dbReference type="NCBI Taxonomy" id="181527"/>
    <lineage>
        <taxon>Eukaryota</taxon>
        <taxon>Fungi</taxon>
        <taxon>Dikarya</taxon>
        <taxon>Basidiomycota</taxon>
        <taxon>Agaricomycotina</taxon>
        <taxon>Agaricomycetes</taxon>
        <taxon>Agaricomycetidae</taxon>
        <taxon>Agaricales</taxon>
        <taxon>Pluteineae</taxon>
        <taxon>Pluteaceae</taxon>
        <taxon>Pluteus</taxon>
    </lineage>
</organism>
<accession>A0ACD3A9P1</accession>
<dbReference type="Proteomes" id="UP000308600">
    <property type="component" value="Unassembled WGS sequence"/>
</dbReference>
<evidence type="ECO:0000313" key="1">
    <source>
        <dbReference type="EMBL" id="TFK62246.1"/>
    </source>
</evidence>
<protein>
    <submittedName>
        <fullName evidence="1">Uncharacterized protein</fullName>
    </submittedName>
</protein>
<proteinExistence type="predicted"/>
<sequence>MLRPSTSMGLSEAYLRPPPLLTSTSSSNKPATPTTPSGGSDEYLIQSVSPSDDGRNSPFPPGFDPTVRRPSLPQLHAQPGDYNTAPARGRNVVASPVLRRPRSAGTGFTRNRDYDQAEYGRQRLCNKYSLLNLFKKGQPGEVLPDGTMVPLPDSSPPPLPPSPFPSSTSLGSPRTSSERPSTAPLTPSSSPRFPFRNPRSSDASTKPRNAPQPRFIPTSSPPPGPHIALAVDLHNAMQQQVNGRRDRSRSGTGARSLDRFGTESEVTGPSSNSPRSRFNFLRKVHHRDRSGSSGSLGGAASPHTPGNRNGAVFDDDVLVLPRSHSSNNSDSGPLMATPQGILRSNGRTDSSNGQSPSPVPQTPSGQRSLRFHNNSNSSLKWEGPIDLRSANSPSSIGQRKPGDLPEIDTASSITVLPKVPESASPGYNYSAAPPISRNLSDRPGYEEDEEPEDYGQPLRRDAIANGEPLKAEFPFSLNYPPVDEAESVPPIPLRIPPRSRDSVGSMGTPDSRGNPRLSLGGMTSGGSTLLDTPPPVPSKDVMQPKESASKRGSLASAPTGSPSKHSINERRGHVPPDMDLTAISSHAQAEALVQRAQQDILELAQQAELDVPGSSAGFNKTPLSARLAAYGESLAIERKLREQKRMDGASAEPVDPARVEAAYTVLVKKTSKEALGSMATPRPSLGMDRSPSRPIGGQYGHGVGTQMSVGRAPPPVKLRLKSPKRPATADPLMSKRNNTSFEFGRRSHHSAGSTTGAYAPGTVIEQEFDEASENHPPALSRHHHPLYDPSGRRYYRVHGNPSDSDLEEPEGEFERGGKLSRINSLDNLEPSSRGSYDIEKPTGHSTTSLITPSMREKKDRVRSANKLTRMGFSPAELAGRVPSSQPVVLPTGRFGAIKSFFKGK</sequence>